<dbReference type="PROSITE" id="PS01061">
    <property type="entry name" value="FLIP_2"/>
    <property type="match status" value="1"/>
</dbReference>
<dbReference type="InterPro" id="IPR005837">
    <property type="entry name" value="FliP"/>
</dbReference>
<dbReference type="NCBIfam" id="TIGR01103">
    <property type="entry name" value="fliP"/>
    <property type="match status" value="1"/>
</dbReference>
<proteinExistence type="inferred from homology"/>
<dbReference type="PRINTS" id="PR01302">
    <property type="entry name" value="TYPE3IMPPROT"/>
</dbReference>
<dbReference type="KEGG" id="cga:Celgi_0475"/>
<dbReference type="eggNOG" id="COG1338">
    <property type="taxonomic scope" value="Bacteria"/>
</dbReference>
<dbReference type="HOGENOM" id="CLU_042028_3_1_11"/>
<keyword evidence="7 12" id="KW-0653">Protein transport</keyword>
<comment type="similarity">
    <text evidence="1 12">Belongs to the FliP/MopC/SpaP family.</text>
</comment>
<evidence type="ECO:0000256" key="1">
    <source>
        <dbReference type="ARBA" id="ARBA00006257"/>
    </source>
</evidence>
<evidence type="ECO:0000313" key="14">
    <source>
        <dbReference type="Proteomes" id="UP000000485"/>
    </source>
</evidence>
<gene>
    <name evidence="12" type="primary">fliP</name>
    <name evidence="13" type="ordered locus">Celgi_0475</name>
</gene>
<evidence type="ECO:0000256" key="3">
    <source>
        <dbReference type="ARBA" id="ARBA00022448"/>
    </source>
</evidence>
<evidence type="ECO:0000256" key="8">
    <source>
        <dbReference type="ARBA" id="ARBA00022989"/>
    </source>
</evidence>
<keyword evidence="3 12" id="KW-0813">Transport</keyword>
<keyword evidence="8 12" id="KW-1133">Transmembrane helix</keyword>
<comment type="function">
    <text evidence="12">Plays a role in the flagellum-specific transport system.</text>
</comment>
<dbReference type="InterPro" id="IPR005838">
    <property type="entry name" value="T3SS_IM_P"/>
</dbReference>
<keyword evidence="9 12" id="KW-0472">Membrane</keyword>
<evidence type="ECO:0000256" key="5">
    <source>
        <dbReference type="ARBA" id="ARBA00022692"/>
    </source>
</evidence>
<organism evidence="13 14">
    <name type="scientific">Cellulomonas gilvus (strain ATCC 13127 / NRRL B-14078)</name>
    <name type="common">Cellvibrio gilvus</name>
    <dbReference type="NCBI Taxonomy" id="593907"/>
    <lineage>
        <taxon>Bacteria</taxon>
        <taxon>Bacillati</taxon>
        <taxon>Actinomycetota</taxon>
        <taxon>Actinomycetes</taxon>
        <taxon>Micrococcales</taxon>
        <taxon>Cellulomonadaceae</taxon>
        <taxon>Cellulomonas</taxon>
    </lineage>
</organism>
<dbReference type="RefSeq" id="WP_013882522.1">
    <property type="nucleotide sequence ID" value="NC_015671.1"/>
</dbReference>
<keyword evidence="6 12" id="KW-1005">Bacterial flagellum biogenesis</keyword>
<dbReference type="NCBIfam" id="NF009438">
    <property type="entry name" value="PRK12797.1"/>
    <property type="match status" value="1"/>
</dbReference>
<dbReference type="OrthoDB" id="9805111at2"/>
<evidence type="ECO:0000256" key="2">
    <source>
        <dbReference type="ARBA" id="ARBA00021714"/>
    </source>
</evidence>
<keyword evidence="13" id="KW-0282">Flagellum</keyword>
<dbReference type="STRING" id="593907.Celgi_0475"/>
<accession>F8A5I0</accession>
<feature type="transmembrane region" description="Helical" evidence="12">
    <location>
        <begin position="75"/>
        <end position="107"/>
    </location>
</feature>
<keyword evidence="11 12" id="KW-1006">Bacterial flagellum protein export</keyword>
<dbReference type="EMBL" id="CP002665">
    <property type="protein sequence ID" value="AEI10997.1"/>
    <property type="molecule type" value="Genomic_DNA"/>
</dbReference>
<keyword evidence="14" id="KW-1185">Reference proteome</keyword>
<dbReference type="GO" id="GO:0009306">
    <property type="term" value="P:protein secretion"/>
    <property type="evidence" value="ECO:0007669"/>
    <property type="project" value="UniProtKB-UniRule"/>
</dbReference>
<dbReference type="Pfam" id="PF00813">
    <property type="entry name" value="FliP"/>
    <property type="match status" value="1"/>
</dbReference>
<protein>
    <recommendedName>
        <fullName evidence="2 12">Flagellar biosynthetic protein FliP</fullName>
    </recommendedName>
</protein>
<sequence precursor="true">MSAVPAAPARVGSPALRRLVLVLALVVGALVLGVVLAGPTWAAPTPPTDPTAPTTPGDSVSVSVNGVNGTPSSSVVVLLAITLLSVAPALLLMMTSFTKIFVVLAFTRNALGLQGVPPNQVLAGLALFLSMFVMAPVLGDVNADAVQPYLDGELTFSQAVDVGSGPLRSFMLDHTREQDLALLTRAADQPNPATPEDVPLATLIPAFLLSELRSAFIMGFVIFVPFLVIDLVVSAVLMAMGMMMLPPVMISLPFKVLLFVLVDGWGLVVTSLVRSYAGGG</sequence>
<evidence type="ECO:0000313" key="13">
    <source>
        <dbReference type="EMBL" id="AEI10997.1"/>
    </source>
</evidence>
<dbReference type="PANTHER" id="PTHR30587">
    <property type="entry name" value="FLAGELLAR BIOSYNTHETIC PROTEIN FLIP"/>
    <property type="match status" value="1"/>
</dbReference>
<dbReference type="PRINTS" id="PR00951">
    <property type="entry name" value="FLGBIOSNFLIP"/>
</dbReference>
<dbReference type="GO" id="GO:0044781">
    <property type="term" value="P:bacterial-type flagellum organization"/>
    <property type="evidence" value="ECO:0007669"/>
    <property type="project" value="UniProtKB-UniRule"/>
</dbReference>
<dbReference type="AlphaFoldDB" id="F8A5I0"/>
<evidence type="ECO:0000256" key="12">
    <source>
        <dbReference type="RuleBase" id="RU362069"/>
    </source>
</evidence>
<keyword evidence="5 12" id="KW-0812">Transmembrane</keyword>
<comment type="subcellular location">
    <subcellularLocation>
        <location evidence="12">Cell membrane</location>
        <topology evidence="12">Multi-pass membrane protein</topology>
    </subcellularLocation>
    <subcellularLocation>
        <location evidence="12">Bacterial flagellum basal body</location>
    </subcellularLocation>
</comment>
<feature type="transmembrane region" description="Helical" evidence="12">
    <location>
        <begin position="252"/>
        <end position="273"/>
    </location>
</feature>
<evidence type="ECO:0000256" key="10">
    <source>
        <dbReference type="ARBA" id="ARBA00023143"/>
    </source>
</evidence>
<feature type="transmembrane region" description="Helical" evidence="12">
    <location>
        <begin position="215"/>
        <end position="240"/>
    </location>
</feature>
<evidence type="ECO:0000256" key="11">
    <source>
        <dbReference type="ARBA" id="ARBA00023225"/>
    </source>
</evidence>
<dbReference type="PANTHER" id="PTHR30587:SF0">
    <property type="entry name" value="FLAGELLAR BIOSYNTHETIC PROTEIN FLIP"/>
    <property type="match status" value="1"/>
</dbReference>
<evidence type="ECO:0000256" key="7">
    <source>
        <dbReference type="ARBA" id="ARBA00022927"/>
    </source>
</evidence>
<feature type="transmembrane region" description="Helical" evidence="12">
    <location>
        <begin position="119"/>
        <end position="139"/>
    </location>
</feature>
<dbReference type="GO" id="GO:0009425">
    <property type="term" value="C:bacterial-type flagellum basal body"/>
    <property type="evidence" value="ECO:0007669"/>
    <property type="project" value="UniProtKB-SubCell"/>
</dbReference>
<name>F8A5I0_CELGA</name>
<dbReference type="GO" id="GO:0005886">
    <property type="term" value="C:plasma membrane"/>
    <property type="evidence" value="ECO:0007669"/>
    <property type="project" value="UniProtKB-SubCell"/>
</dbReference>
<keyword evidence="13" id="KW-0966">Cell projection</keyword>
<keyword evidence="4 12" id="KW-1003">Cell membrane</keyword>
<evidence type="ECO:0000256" key="6">
    <source>
        <dbReference type="ARBA" id="ARBA00022795"/>
    </source>
</evidence>
<dbReference type="Proteomes" id="UP000000485">
    <property type="component" value="Chromosome"/>
</dbReference>
<keyword evidence="10" id="KW-0975">Bacterial flagellum</keyword>
<reference evidence="14" key="1">
    <citation type="submission" date="2011-04" db="EMBL/GenBank/DDBJ databases">
        <title>Complete sequence of Cellvibrio gilvus ATCC 13127.</title>
        <authorList>
            <person name="Lucas S."/>
            <person name="Han J."/>
            <person name="Lapidus A."/>
            <person name="Cheng J.-F."/>
            <person name="Goodwin L."/>
            <person name="Pitluck S."/>
            <person name="Peters L."/>
            <person name="Munk A."/>
            <person name="Detter J.C."/>
            <person name="Han C."/>
            <person name="Tapia R."/>
            <person name="Land M."/>
            <person name="Hauser L."/>
            <person name="Kyrpides N."/>
            <person name="Ivanova N."/>
            <person name="Ovchinnikova G."/>
            <person name="Pagani I."/>
            <person name="Mead D."/>
            <person name="Brumm P."/>
            <person name="Woyke T."/>
        </authorList>
    </citation>
    <scope>NUCLEOTIDE SEQUENCE [LARGE SCALE GENOMIC DNA]</scope>
    <source>
        <strain evidence="14">ATCC 13127 / NRRL B-14078</strain>
    </source>
</reference>
<evidence type="ECO:0000256" key="4">
    <source>
        <dbReference type="ARBA" id="ARBA00022475"/>
    </source>
</evidence>
<evidence type="ECO:0000256" key="9">
    <source>
        <dbReference type="ARBA" id="ARBA00023136"/>
    </source>
</evidence>
<keyword evidence="13" id="KW-0969">Cilium</keyword>